<dbReference type="GO" id="GO:0016709">
    <property type="term" value="F:oxidoreductase activity, acting on paired donors, with incorporation or reduction of molecular oxygen, NAD(P)H as one donor, and incorporation of one atom of oxygen"/>
    <property type="evidence" value="ECO:0007669"/>
    <property type="project" value="UniProtKB-ARBA"/>
</dbReference>
<keyword evidence="5" id="KW-0503">Monooxygenase</keyword>
<proteinExistence type="predicted"/>
<name>A0A6G9YZ70_9NOCA</name>
<dbReference type="InterPro" id="IPR036188">
    <property type="entry name" value="FAD/NAD-bd_sf"/>
</dbReference>
<keyword evidence="5" id="KW-0560">Oxidoreductase</keyword>
<evidence type="ECO:0000256" key="1">
    <source>
        <dbReference type="ARBA" id="ARBA00001974"/>
    </source>
</evidence>
<reference evidence="5 6" key="1">
    <citation type="journal article" date="2019" name="ACS Chem. Biol.">
        <title>Identification and Mobilization of a Cryptic Antibiotic Biosynthesis Gene Locus from a Human-Pathogenic Nocardia Isolate.</title>
        <authorList>
            <person name="Herisse M."/>
            <person name="Ishida K."/>
            <person name="Porter J.L."/>
            <person name="Howden B."/>
            <person name="Hertweck C."/>
            <person name="Stinear T.P."/>
            <person name="Pidot S.J."/>
        </authorList>
    </citation>
    <scope>NUCLEOTIDE SEQUENCE [LARGE SCALE GENOMIC DNA]</scope>
    <source>
        <strain evidence="5 6">AUSMDU00012715</strain>
    </source>
</reference>
<dbReference type="PANTHER" id="PTHR43004:SF19">
    <property type="entry name" value="BINDING MONOOXYGENASE, PUTATIVE (JCVI)-RELATED"/>
    <property type="match status" value="1"/>
</dbReference>
<evidence type="ECO:0000256" key="2">
    <source>
        <dbReference type="ARBA" id="ARBA00022630"/>
    </source>
</evidence>
<dbReference type="Proteomes" id="UP000500953">
    <property type="component" value="Chromosome"/>
</dbReference>
<dbReference type="Gene3D" id="3.50.50.60">
    <property type="entry name" value="FAD/NAD(P)-binding domain"/>
    <property type="match status" value="1"/>
</dbReference>
<dbReference type="EMBL" id="CP046173">
    <property type="protein sequence ID" value="QIS18470.1"/>
    <property type="molecule type" value="Genomic_DNA"/>
</dbReference>
<protein>
    <submittedName>
        <fullName evidence="5">Monooxygenase</fullName>
    </submittedName>
</protein>
<dbReference type="PRINTS" id="PR00420">
    <property type="entry name" value="RNGMNOXGNASE"/>
</dbReference>
<evidence type="ECO:0000259" key="4">
    <source>
        <dbReference type="Pfam" id="PF01494"/>
    </source>
</evidence>
<dbReference type="RefSeq" id="WP_167485801.1">
    <property type="nucleotide sequence ID" value="NZ_CP046173.1"/>
</dbReference>
<dbReference type="AlphaFoldDB" id="A0A6G9YZ70"/>
<accession>A0A6G9YZ70</accession>
<gene>
    <name evidence="5" type="ORF">F6W96_09405</name>
</gene>
<dbReference type="Pfam" id="PF21274">
    <property type="entry name" value="Rng_hyd_C"/>
    <property type="match status" value="1"/>
</dbReference>
<dbReference type="Gene3D" id="3.40.30.120">
    <property type="match status" value="1"/>
</dbReference>
<sequence length="495" mass="54220">MDAESRIKMDGDNPTCMEVPVVIVGLGPTGLMLACELRLWGIDCLVLGSSITPETESRALGFTPSTQEIFAHRDMLQEFGELERIPAVHFAGIVVSADHLSSPYLPVMRFPQYKTEGVLRVRAKRMGATLKQGYTVTEIRETQDMLETIATGPTETFRVHSRYVVGCDGTHSAVRAIASLDYPLTPPSVQMLLADIEHVGLPTNPFGNKTPNGMVMSGPLNDDVDRLIVCDFYSKPLERGARVEEKHLQDAYRNVTGEDLPPGKIRWASYFNDASGMASSFRSGRIFLAGDAAHTHLPAGGQGMNVSLQDAVNLGWKLAADIQGWAPAELLDTYNAERRQAAMELLADTRAQGQLFLRGEEVDPIRELLRRLAATPHAAEILANQVTGMALRYEFANGHPEPIGRLLPTKNLRVTGADAPPQGLLRTGRGLLLTSGNGRRNADLLHRWRDRVQIETVAPTDNAELLIRPDGYVAWTSQADEPLAVALERWFGAAA</sequence>
<organism evidence="5 6">
    <name type="scientific">Nocardia terpenica</name>
    <dbReference type="NCBI Taxonomy" id="455432"/>
    <lineage>
        <taxon>Bacteria</taxon>
        <taxon>Bacillati</taxon>
        <taxon>Actinomycetota</taxon>
        <taxon>Actinomycetes</taxon>
        <taxon>Mycobacteriales</taxon>
        <taxon>Nocardiaceae</taxon>
        <taxon>Nocardia</taxon>
    </lineage>
</organism>
<evidence type="ECO:0000313" key="6">
    <source>
        <dbReference type="Proteomes" id="UP000500953"/>
    </source>
</evidence>
<comment type="cofactor">
    <cofactor evidence="1">
        <name>FAD</name>
        <dbReference type="ChEBI" id="CHEBI:57692"/>
    </cofactor>
</comment>
<dbReference type="Pfam" id="PF01494">
    <property type="entry name" value="FAD_binding_3"/>
    <property type="match status" value="1"/>
</dbReference>
<dbReference type="InterPro" id="IPR002938">
    <property type="entry name" value="FAD-bd"/>
</dbReference>
<dbReference type="PANTHER" id="PTHR43004">
    <property type="entry name" value="TRK SYSTEM POTASSIUM UPTAKE PROTEIN"/>
    <property type="match status" value="1"/>
</dbReference>
<dbReference type="SUPFAM" id="SSF51905">
    <property type="entry name" value="FAD/NAD(P)-binding domain"/>
    <property type="match status" value="1"/>
</dbReference>
<feature type="domain" description="FAD-binding" evidence="4">
    <location>
        <begin position="18"/>
        <end position="347"/>
    </location>
</feature>
<evidence type="ECO:0000256" key="3">
    <source>
        <dbReference type="ARBA" id="ARBA00022827"/>
    </source>
</evidence>
<evidence type="ECO:0000313" key="5">
    <source>
        <dbReference type="EMBL" id="QIS18470.1"/>
    </source>
</evidence>
<dbReference type="PROSITE" id="PS51257">
    <property type="entry name" value="PROKAR_LIPOPROTEIN"/>
    <property type="match status" value="1"/>
</dbReference>
<keyword evidence="2" id="KW-0285">Flavoprotein</keyword>
<dbReference type="GO" id="GO:0071949">
    <property type="term" value="F:FAD binding"/>
    <property type="evidence" value="ECO:0007669"/>
    <property type="project" value="InterPro"/>
</dbReference>
<keyword evidence="3" id="KW-0274">FAD</keyword>
<dbReference type="InterPro" id="IPR050641">
    <property type="entry name" value="RIFMO-like"/>
</dbReference>
<dbReference type="Gene3D" id="3.30.70.2450">
    <property type="match status" value="1"/>
</dbReference>